<gene>
    <name evidence="3" type="ORF">SAMN05660653_01389</name>
</gene>
<evidence type="ECO:0000313" key="4">
    <source>
        <dbReference type="Proteomes" id="UP000198771"/>
    </source>
</evidence>
<dbReference type="AlphaFoldDB" id="A0A1G6C855"/>
<keyword evidence="1" id="KW-0472">Membrane</keyword>
<dbReference type="InterPro" id="IPR012495">
    <property type="entry name" value="TadE-like_dom"/>
</dbReference>
<keyword evidence="4" id="KW-1185">Reference proteome</keyword>
<evidence type="ECO:0000313" key="3">
    <source>
        <dbReference type="EMBL" id="SDB29041.1"/>
    </source>
</evidence>
<keyword evidence="1" id="KW-0812">Transmembrane</keyword>
<dbReference type="OrthoDB" id="5461306at2"/>
<reference evidence="3 4" key="1">
    <citation type="submission" date="2016-10" db="EMBL/GenBank/DDBJ databases">
        <authorList>
            <person name="de Groot N.N."/>
        </authorList>
    </citation>
    <scope>NUCLEOTIDE SEQUENCE [LARGE SCALE GENOMIC DNA]</scope>
    <source>
        <strain evidence="3 4">ASO4-2</strain>
    </source>
</reference>
<feature type="transmembrane region" description="Helical" evidence="1">
    <location>
        <begin position="21"/>
        <end position="45"/>
    </location>
</feature>
<sequence length="156" mass="18016">MLLKFLKRKKNKKHECGATAVEFALIISVFLLVMFIIMEAGIYMFNRHVLTWATREGARTGIVSRIDRVSEEMIKERVNEFAKYIVTFNPNRDPISVDIDNLSTGTKICSEFGDKLQVESRFYYNYGLPVNFIPPFSLAKSDFKIRIVTKSTMICE</sequence>
<evidence type="ECO:0000259" key="2">
    <source>
        <dbReference type="Pfam" id="PF07811"/>
    </source>
</evidence>
<proteinExistence type="predicted"/>
<dbReference type="EMBL" id="FMXO01000007">
    <property type="protein sequence ID" value="SDB29041.1"/>
    <property type="molecule type" value="Genomic_DNA"/>
</dbReference>
<accession>A0A1G6C855</accession>
<dbReference type="Pfam" id="PF07811">
    <property type="entry name" value="TadE"/>
    <property type="match status" value="1"/>
</dbReference>
<feature type="domain" description="TadE-like" evidence="2">
    <location>
        <begin position="17"/>
        <end position="59"/>
    </location>
</feature>
<name>A0A1G6C855_9BACT</name>
<dbReference type="STRING" id="617002.SAMN05660653_01389"/>
<keyword evidence="1" id="KW-1133">Transmembrane helix</keyword>
<evidence type="ECO:0000256" key="1">
    <source>
        <dbReference type="SAM" id="Phobius"/>
    </source>
</evidence>
<protein>
    <submittedName>
        <fullName evidence="3">TadE-like protein</fullName>
    </submittedName>
</protein>
<dbReference type="RefSeq" id="WP_092119180.1">
    <property type="nucleotide sequence ID" value="NZ_FMXO01000007.1"/>
</dbReference>
<organism evidence="3 4">
    <name type="scientific">Desulfonatronum thiosulfatophilum</name>
    <dbReference type="NCBI Taxonomy" id="617002"/>
    <lineage>
        <taxon>Bacteria</taxon>
        <taxon>Pseudomonadati</taxon>
        <taxon>Thermodesulfobacteriota</taxon>
        <taxon>Desulfovibrionia</taxon>
        <taxon>Desulfovibrionales</taxon>
        <taxon>Desulfonatronaceae</taxon>
        <taxon>Desulfonatronum</taxon>
    </lineage>
</organism>
<dbReference type="Proteomes" id="UP000198771">
    <property type="component" value="Unassembled WGS sequence"/>
</dbReference>